<dbReference type="GO" id="GO:0004623">
    <property type="term" value="F:phospholipase A2 activity"/>
    <property type="evidence" value="ECO:0007669"/>
    <property type="project" value="UniProtKB-EC"/>
</dbReference>
<dbReference type="PROSITE" id="PS00118">
    <property type="entry name" value="PA2_HIS"/>
    <property type="match status" value="1"/>
</dbReference>
<evidence type="ECO:0000256" key="3">
    <source>
        <dbReference type="ARBA" id="ARBA00004613"/>
    </source>
</evidence>
<name>A0A7M7JX60_VARDE</name>
<comment type="catalytic activity">
    <reaction evidence="1">
        <text>a 1,2-diacyl-sn-glycero-3-phosphocholine + H2O = a 1-acyl-sn-glycero-3-phosphocholine + a fatty acid + H(+)</text>
        <dbReference type="Rhea" id="RHEA:15801"/>
        <dbReference type="ChEBI" id="CHEBI:15377"/>
        <dbReference type="ChEBI" id="CHEBI:15378"/>
        <dbReference type="ChEBI" id="CHEBI:28868"/>
        <dbReference type="ChEBI" id="CHEBI:57643"/>
        <dbReference type="ChEBI" id="CHEBI:58168"/>
        <dbReference type="EC" id="3.1.1.4"/>
    </reaction>
</comment>
<evidence type="ECO:0000256" key="7">
    <source>
        <dbReference type="ARBA" id="ARBA00022837"/>
    </source>
</evidence>
<dbReference type="EnsemblMetazoa" id="XM_022798225">
    <property type="protein sequence ID" value="XP_022653960"/>
    <property type="gene ID" value="LOC111247392"/>
</dbReference>
<keyword evidence="6" id="KW-0378">Hydrolase</keyword>
<dbReference type="InterPro" id="IPR016090">
    <property type="entry name" value="PLA2-like_dom"/>
</dbReference>
<protein>
    <recommendedName>
        <fullName evidence="12">Phospholipase A2-like central domain-containing protein</fullName>
    </recommendedName>
</protein>
<evidence type="ECO:0000256" key="1">
    <source>
        <dbReference type="ARBA" id="ARBA00001604"/>
    </source>
</evidence>
<dbReference type="PANTHER" id="PTHR12253">
    <property type="entry name" value="RH14732P"/>
    <property type="match status" value="1"/>
</dbReference>
<dbReference type="InParanoid" id="A0A7M7JX60"/>
<evidence type="ECO:0000259" key="12">
    <source>
        <dbReference type="Pfam" id="PF05826"/>
    </source>
</evidence>
<keyword evidence="9" id="KW-0443">Lipid metabolism</keyword>
<dbReference type="GO" id="GO:0006644">
    <property type="term" value="P:phospholipid metabolic process"/>
    <property type="evidence" value="ECO:0007669"/>
    <property type="project" value="InterPro"/>
</dbReference>
<dbReference type="GO" id="GO:0050482">
    <property type="term" value="P:arachidonate secretion"/>
    <property type="evidence" value="ECO:0007669"/>
    <property type="project" value="InterPro"/>
</dbReference>
<dbReference type="Proteomes" id="UP000594260">
    <property type="component" value="Unplaced"/>
</dbReference>
<keyword evidence="8" id="KW-0442">Lipid degradation</keyword>
<organism evidence="13 14">
    <name type="scientific">Varroa destructor</name>
    <name type="common">Honeybee mite</name>
    <dbReference type="NCBI Taxonomy" id="109461"/>
    <lineage>
        <taxon>Eukaryota</taxon>
        <taxon>Metazoa</taxon>
        <taxon>Ecdysozoa</taxon>
        <taxon>Arthropoda</taxon>
        <taxon>Chelicerata</taxon>
        <taxon>Arachnida</taxon>
        <taxon>Acari</taxon>
        <taxon>Parasitiformes</taxon>
        <taxon>Mesostigmata</taxon>
        <taxon>Gamasina</taxon>
        <taxon>Dermanyssoidea</taxon>
        <taxon>Varroidae</taxon>
        <taxon>Varroa</taxon>
    </lineage>
</organism>
<evidence type="ECO:0000256" key="10">
    <source>
        <dbReference type="ARBA" id="ARBA00023145"/>
    </source>
</evidence>
<proteinExistence type="inferred from homology"/>
<feature type="signal peptide" evidence="11">
    <location>
        <begin position="1"/>
        <end position="23"/>
    </location>
</feature>
<reference evidence="13" key="1">
    <citation type="submission" date="2021-01" db="UniProtKB">
        <authorList>
            <consortium name="EnsemblMetazoa"/>
        </authorList>
    </citation>
    <scope>IDENTIFICATION</scope>
</reference>
<keyword evidence="7" id="KW-0106">Calcium</keyword>
<keyword evidence="14" id="KW-1185">Reference proteome</keyword>
<dbReference type="GO" id="GO:0016042">
    <property type="term" value="P:lipid catabolic process"/>
    <property type="evidence" value="ECO:0007669"/>
    <property type="project" value="UniProtKB-KW"/>
</dbReference>
<dbReference type="OrthoDB" id="6513890at2759"/>
<keyword evidence="5" id="KW-0964">Secreted</keyword>
<evidence type="ECO:0000256" key="4">
    <source>
        <dbReference type="ARBA" id="ARBA00009659"/>
    </source>
</evidence>
<feature type="chain" id="PRO_5029616990" description="Phospholipase A2-like central domain-containing protein" evidence="11">
    <location>
        <begin position="24"/>
        <end position="245"/>
    </location>
</feature>
<feature type="domain" description="Phospholipase A2-like central" evidence="12">
    <location>
        <begin position="123"/>
        <end position="197"/>
    </location>
</feature>
<evidence type="ECO:0000256" key="2">
    <source>
        <dbReference type="ARBA" id="ARBA00001913"/>
    </source>
</evidence>
<sequence>MLTMILECVLFVLVAHCFPRGNAGSGSRQWFTERANLRPLGSYRTNVVVSGTTVAELGYTRTGELAACRLSETKDDYETQWLARRLSSSARETNLEEMLTLIQLCGKLEASHVMSNVSYFRTYPGTLWCGPGDSASSYFELGSNAVIDRCCRDHDLCPIRAAPGEISVPLTWYSKPAGSSTNLFTISHCRCDAAFKRPSTTVCAVGAIANSVKTADAYITTICVRRDWRSQQRTTESTTIIPSWK</sequence>
<evidence type="ECO:0000256" key="8">
    <source>
        <dbReference type="ARBA" id="ARBA00022963"/>
    </source>
</evidence>
<evidence type="ECO:0000313" key="13">
    <source>
        <dbReference type="EnsemblMetazoa" id="XP_022653960"/>
    </source>
</evidence>
<keyword evidence="10" id="KW-0865">Zymogen</keyword>
<dbReference type="Gene3D" id="1.20.90.10">
    <property type="entry name" value="Phospholipase A2 domain"/>
    <property type="match status" value="1"/>
</dbReference>
<comment type="similarity">
    <text evidence="4">Belongs to the phospholipase A2 family. Group III subfamily.</text>
</comment>
<comment type="cofactor">
    <cofactor evidence="2">
        <name>Ca(2+)</name>
        <dbReference type="ChEBI" id="CHEBI:29108"/>
    </cofactor>
</comment>
<dbReference type="GeneID" id="111247392"/>
<evidence type="ECO:0000313" key="14">
    <source>
        <dbReference type="Proteomes" id="UP000594260"/>
    </source>
</evidence>
<evidence type="ECO:0000256" key="9">
    <source>
        <dbReference type="ARBA" id="ARBA00023098"/>
    </source>
</evidence>
<evidence type="ECO:0000256" key="6">
    <source>
        <dbReference type="ARBA" id="ARBA00022801"/>
    </source>
</evidence>
<comment type="subcellular location">
    <subcellularLocation>
        <location evidence="3">Secreted</location>
    </subcellularLocation>
</comment>
<dbReference type="KEGG" id="vde:111247392"/>
<dbReference type="GO" id="GO:0005576">
    <property type="term" value="C:extracellular region"/>
    <property type="evidence" value="ECO:0007669"/>
    <property type="project" value="UniProtKB-SubCell"/>
</dbReference>
<dbReference type="AlphaFoldDB" id="A0A7M7JX60"/>
<dbReference type="InterPro" id="IPR033113">
    <property type="entry name" value="PLA2_histidine"/>
</dbReference>
<dbReference type="RefSeq" id="XP_022653960.1">
    <property type="nucleotide sequence ID" value="XM_022798225.1"/>
</dbReference>
<dbReference type="InterPro" id="IPR036444">
    <property type="entry name" value="PLipase_A2_dom_sf"/>
</dbReference>
<dbReference type="Pfam" id="PF05826">
    <property type="entry name" value="Phospholip_A2_2"/>
    <property type="match status" value="1"/>
</dbReference>
<evidence type="ECO:0000256" key="5">
    <source>
        <dbReference type="ARBA" id="ARBA00022525"/>
    </source>
</evidence>
<evidence type="ECO:0000256" key="11">
    <source>
        <dbReference type="SAM" id="SignalP"/>
    </source>
</evidence>
<dbReference type="SUPFAM" id="SSF48619">
    <property type="entry name" value="Phospholipase A2, PLA2"/>
    <property type="match status" value="1"/>
</dbReference>
<accession>A0A7M7JX60</accession>
<keyword evidence="11" id="KW-0732">Signal</keyword>